<name>A0A915HQU8_ROMCU</name>
<reference evidence="2" key="1">
    <citation type="submission" date="2022-11" db="UniProtKB">
        <authorList>
            <consortium name="WormBaseParasite"/>
        </authorList>
    </citation>
    <scope>IDENTIFICATION</scope>
</reference>
<dbReference type="AlphaFoldDB" id="A0A915HQU8"/>
<dbReference type="Proteomes" id="UP000887565">
    <property type="component" value="Unplaced"/>
</dbReference>
<accession>A0A915HQU8</accession>
<sequence length="38" mass="3907">MPRNSLPASSQLSEVLLTLPVLPMSSAVPMANTLDAPG</sequence>
<protein>
    <submittedName>
        <fullName evidence="2">Uncharacterized protein</fullName>
    </submittedName>
</protein>
<proteinExistence type="predicted"/>
<dbReference type="WBParaSite" id="nRc.2.0.1.t03830-RA">
    <property type="protein sequence ID" value="nRc.2.0.1.t03830-RA"/>
    <property type="gene ID" value="nRc.2.0.1.g03830"/>
</dbReference>
<organism evidence="1 2">
    <name type="scientific">Romanomermis culicivorax</name>
    <name type="common">Nematode worm</name>
    <dbReference type="NCBI Taxonomy" id="13658"/>
    <lineage>
        <taxon>Eukaryota</taxon>
        <taxon>Metazoa</taxon>
        <taxon>Ecdysozoa</taxon>
        <taxon>Nematoda</taxon>
        <taxon>Enoplea</taxon>
        <taxon>Dorylaimia</taxon>
        <taxon>Mermithida</taxon>
        <taxon>Mermithoidea</taxon>
        <taxon>Mermithidae</taxon>
        <taxon>Romanomermis</taxon>
    </lineage>
</organism>
<keyword evidence="1" id="KW-1185">Reference proteome</keyword>
<evidence type="ECO:0000313" key="1">
    <source>
        <dbReference type="Proteomes" id="UP000887565"/>
    </source>
</evidence>
<evidence type="ECO:0000313" key="2">
    <source>
        <dbReference type="WBParaSite" id="nRc.2.0.1.t03830-RA"/>
    </source>
</evidence>